<dbReference type="Proteomes" id="UP000288843">
    <property type="component" value="Unassembled WGS sequence"/>
</dbReference>
<dbReference type="SUPFAM" id="SSF54171">
    <property type="entry name" value="DNA-binding domain"/>
    <property type="match status" value="1"/>
</dbReference>
<dbReference type="RefSeq" id="WP_015571549.1">
    <property type="nucleotide sequence ID" value="NZ_CABGNG010000014.1"/>
</dbReference>
<organism evidence="2 3">
    <name type="scientific">Raoultella planticola</name>
    <name type="common">Klebsiella planticola</name>
    <dbReference type="NCBI Taxonomy" id="575"/>
    <lineage>
        <taxon>Bacteria</taxon>
        <taxon>Pseudomonadati</taxon>
        <taxon>Pseudomonadota</taxon>
        <taxon>Gammaproteobacteria</taxon>
        <taxon>Enterobacterales</taxon>
        <taxon>Enterobacteriaceae</taxon>
        <taxon>Klebsiella/Raoultella group</taxon>
        <taxon>Raoultella</taxon>
    </lineage>
</organism>
<evidence type="ECO:0000259" key="1">
    <source>
        <dbReference type="Pfam" id="PF13392"/>
    </source>
</evidence>
<evidence type="ECO:0000313" key="2">
    <source>
        <dbReference type="EMBL" id="RWT16788.1"/>
    </source>
</evidence>
<reference evidence="2 3" key="1">
    <citation type="submission" date="2018-06" db="EMBL/GenBank/DDBJ databases">
        <title>Carbapenemase-producing Enterobacteriaceae present in wastewater treatment plant effluent and nearby surface waters in the US.</title>
        <authorList>
            <person name="Mathys D.A."/>
            <person name="Mollenkopf D.F."/>
            <person name="Feicht S.M."/>
            <person name="Adams R.J."/>
            <person name="Albers A.L."/>
            <person name="Stuever D.M."/>
            <person name="Daniels J.B."/>
            <person name="Wittum T.E."/>
        </authorList>
    </citation>
    <scope>NUCLEOTIDE SEQUENCE [LARGE SCALE GENOMIC DNA]</scope>
    <source>
        <strain evidence="2 3">GEO_47_Down_B</strain>
    </source>
</reference>
<dbReference type="GO" id="GO:0003677">
    <property type="term" value="F:DNA binding"/>
    <property type="evidence" value="ECO:0007669"/>
    <property type="project" value="InterPro"/>
</dbReference>
<evidence type="ECO:0000313" key="3">
    <source>
        <dbReference type="Proteomes" id="UP000288843"/>
    </source>
</evidence>
<accession>A0A2X2EMQ9</accession>
<feature type="domain" description="HNH nuclease" evidence="1">
    <location>
        <begin position="52"/>
        <end position="95"/>
    </location>
</feature>
<dbReference type="AlphaFoldDB" id="A0A2X2EMQ9"/>
<proteinExistence type="predicted"/>
<keyword evidence="2" id="KW-0540">Nuclease</keyword>
<dbReference type="InterPro" id="IPR016177">
    <property type="entry name" value="DNA-bd_dom_sf"/>
</dbReference>
<gene>
    <name evidence="2" type="ORF">DN603_25685</name>
</gene>
<dbReference type="InterPro" id="IPR003615">
    <property type="entry name" value="HNH_nuc"/>
</dbReference>
<dbReference type="GO" id="GO:0004519">
    <property type="term" value="F:endonuclease activity"/>
    <property type="evidence" value="ECO:0007669"/>
    <property type="project" value="UniProtKB-KW"/>
</dbReference>
<name>A0A2X2EMQ9_RAOPL</name>
<comment type="caution">
    <text evidence="2">The sequence shown here is derived from an EMBL/GenBank/DDBJ whole genome shotgun (WGS) entry which is preliminary data.</text>
</comment>
<dbReference type="EMBL" id="QKOX01000038">
    <property type="protein sequence ID" value="RWT16788.1"/>
    <property type="molecule type" value="Genomic_DNA"/>
</dbReference>
<dbReference type="InterPro" id="IPR044925">
    <property type="entry name" value="His-Me_finger_sf"/>
</dbReference>
<sequence length="158" mass="18233">MDQETLKSILKYDAFSGLFSWAVKRQKVVVGSVAGSKNSLGYVQIKISGKLYHAHRLAWLYVYGYMPEKEIDHINRIRDDNRIANLREATSQLNSLNTGIYKNNTSGSKGIYYNKRAKKWQAQILIDGKREYLGLYDDLKRADIAFRLANHFRLAKLD</sequence>
<dbReference type="Gene3D" id="3.90.75.20">
    <property type="match status" value="1"/>
</dbReference>
<keyword evidence="2" id="KW-0378">Hydrolase</keyword>
<dbReference type="SUPFAM" id="SSF54060">
    <property type="entry name" value="His-Me finger endonucleases"/>
    <property type="match status" value="1"/>
</dbReference>
<protein>
    <submittedName>
        <fullName evidence="2">HNH endonuclease</fullName>
    </submittedName>
</protein>
<keyword evidence="2" id="KW-0255">Endonuclease</keyword>
<dbReference type="Pfam" id="PF13392">
    <property type="entry name" value="HNH_3"/>
    <property type="match status" value="1"/>
</dbReference>